<evidence type="ECO:0000313" key="2">
    <source>
        <dbReference type="Proteomes" id="UP001516464"/>
    </source>
</evidence>
<feature type="non-terminal residue" evidence="1">
    <location>
        <position position="461"/>
    </location>
</feature>
<keyword evidence="2" id="KW-1185">Reference proteome</keyword>
<name>A0ABQ7HV86_9MICR</name>
<feature type="non-terminal residue" evidence="1">
    <location>
        <position position="1"/>
    </location>
</feature>
<gene>
    <name evidence="1" type="ORF">TCON_2765</name>
</gene>
<comment type="caution">
    <text evidence="1">The sequence shown here is derived from an EMBL/GenBank/DDBJ whole genome shotgun (WGS) entry which is preliminary data.</text>
</comment>
<protein>
    <submittedName>
        <fullName evidence="1">Uncharacterized protein</fullName>
    </submittedName>
</protein>
<evidence type="ECO:0000313" key="1">
    <source>
        <dbReference type="EMBL" id="KAF7672853.1"/>
    </source>
</evidence>
<organism evidence="1 2">
    <name type="scientific">Astathelohania contejeani</name>
    <dbReference type="NCBI Taxonomy" id="164912"/>
    <lineage>
        <taxon>Eukaryota</taxon>
        <taxon>Fungi</taxon>
        <taxon>Fungi incertae sedis</taxon>
        <taxon>Microsporidia</taxon>
        <taxon>Astathelohaniidae</taxon>
        <taxon>Astathelohania</taxon>
    </lineage>
</organism>
<reference evidence="1 2" key="1">
    <citation type="submission" date="2019-01" db="EMBL/GenBank/DDBJ databases">
        <title>Genomes sequencing and comparative genomics of infectious freshwater microsporidia, Cucumispora dikerogammari and Thelohania contejeani.</title>
        <authorList>
            <person name="Cormier A."/>
            <person name="Giraud I."/>
            <person name="Wattier R."/>
            <person name="Teixeira M."/>
            <person name="Grandjean F."/>
            <person name="Rigaud T."/>
            <person name="Cordaux R."/>
        </authorList>
    </citation>
    <scope>NUCLEOTIDE SEQUENCE [LARGE SCALE GENOMIC DNA]</scope>
    <source>
        <strain evidence="1">T1</strain>
        <tissue evidence="1">Spores</tissue>
    </source>
</reference>
<dbReference type="Proteomes" id="UP001516464">
    <property type="component" value="Unassembled WGS sequence"/>
</dbReference>
<sequence length="461" mass="54668">NRDQFYAFIVNNVEGGDNNRSIRDITDPYTYYKLIPQSTLPQFEERQKLTIVTLYSLRIRMGSIGGQPRVFQIHFTFRAIINQDQDHDHGHTVWVEYVLNYDRVEGIYNGYRFYTQRPQLFINMIETHESYEESQALSNMMADDGIVFRKDKKKLLELTDWIYLNQNLMTSYVNCNLFFFYLLNRTVQWQSTPNYTIFKKWWKKTKRDDNHYHFLPKANGDDIFQLEEFISLRPKPTKYFAAIKILAEIENYVSQSNVRILTDVGSDTFSKTDLTNIKQIKRVYHLEDEIENYVSRSDIRILADVGLDTFSKADFNIKQIDRVYHEFVVSWITGTVPRNFVLQYELMVRMQRIKQKPVYMELIINFEDVINGSGYMPKEGILLVTADPHLYCQTFLTGNKQKINNFIRKDEGLPLSSSEESLNLKCAEKVLDQFIQSGEVYMLDTWAWVCGERRIMLPQYW</sequence>
<accession>A0ABQ7HV86</accession>
<proteinExistence type="predicted"/>
<dbReference type="EMBL" id="SBIQ01000719">
    <property type="protein sequence ID" value="KAF7672853.1"/>
    <property type="molecule type" value="Genomic_DNA"/>
</dbReference>